<evidence type="ECO:0000256" key="1">
    <source>
        <dbReference type="SAM" id="MobiDB-lite"/>
    </source>
</evidence>
<comment type="caution">
    <text evidence="2">The sequence shown here is derived from an EMBL/GenBank/DDBJ whole genome shotgun (WGS) entry which is preliminary data.</text>
</comment>
<gene>
    <name evidence="2" type="ORF">G7Y89_g3189</name>
</gene>
<dbReference type="EMBL" id="JAAMPI010000152">
    <property type="protein sequence ID" value="KAF4634900.1"/>
    <property type="molecule type" value="Genomic_DNA"/>
</dbReference>
<dbReference type="AlphaFoldDB" id="A0A8H4RTS2"/>
<proteinExistence type="predicted"/>
<dbReference type="OrthoDB" id="5391053at2759"/>
<reference evidence="2 3" key="1">
    <citation type="submission" date="2020-03" db="EMBL/GenBank/DDBJ databases">
        <title>Draft Genome Sequence of Cudoniella acicularis.</title>
        <authorList>
            <person name="Buettner E."/>
            <person name="Kellner H."/>
        </authorList>
    </citation>
    <scope>NUCLEOTIDE SEQUENCE [LARGE SCALE GENOMIC DNA]</scope>
    <source>
        <strain evidence="2 3">DSM 108380</strain>
    </source>
</reference>
<dbReference type="Proteomes" id="UP000566819">
    <property type="component" value="Unassembled WGS sequence"/>
</dbReference>
<feature type="compositionally biased region" description="Basic and acidic residues" evidence="1">
    <location>
        <begin position="1"/>
        <end position="16"/>
    </location>
</feature>
<feature type="region of interest" description="Disordered" evidence="1">
    <location>
        <begin position="1"/>
        <end position="53"/>
    </location>
</feature>
<accession>A0A8H4RTS2</accession>
<keyword evidence="3" id="KW-1185">Reference proteome</keyword>
<evidence type="ECO:0000313" key="3">
    <source>
        <dbReference type="Proteomes" id="UP000566819"/>
    </source>
</evidence>
<name>A0A8H4RTS2_9HELO</name>
<evidence type="ECO:0000313" key="2">
    <source>
        <dbReference type="EMBL" id="KAF4634900.1"/>
    </source>
</evidence>
<organism evidence="2 3">
    <name type="scientific">Cudoniella acicularis</name>
    <dbReference type="NCBI Taxonomy" id="354080"/>
    <lineage>
        <taxon>Eukaryota</taxon>
        <taxon>Fungi</taxon>
        <taxon>Dikarya</taxon>
        <taxon>Ascomycota</taxon>
        <taxon>Pezizomycotina</taxon>
        <taxon>Leotiomycetes</taxon>
        <taxon>Helotiales</taxon>
        <taxon>Tricladiaceae</taxon>
        <taxon>Cudoniella</taxon>
    </lineage>
</organism>
<sequence>MEQDLKELLAENHLLEDTPPPSDAGIQEDNPRSAVAAKPPTPTPSELQQQRRNWRDEVAKGKCDDTQSVFDLNLLIQQREATQELIQAEKNFLVAKQHARGLGVFFTDYDQESQLQDLGDGWSKDAEVDEWNSRPIDLSDSVSVVAESKEKRRIDRWRLMCEQMALETQRKIKGEGE</sequence>
<protein>
    <submittedName>
        <fullName evidence="2">Uncharacterized protein</fullName>
    </submittedName>
</protein>